<dbReference type="AlphaFoldDB" id="A0A167H2H6"/>
<dbReference type="STRING" id="1763535.LPB072_09160"/>
<evidence type="ECO:0000313" key="1">
    <source>
        <dbReference type="EMBL" id="AOW12992.1"/>
    </source>
</evidence>
<reference evidence="1 4" key="2">
    <citation type="submission" date="2016-10" db="EMBL/GenBank/DDBJ databases">
        <title>Hydorgenophaga sp. LPB0072 isolated from gastropod.</title>
        <authorList>
            <person name="Kim E."/>
            <person name="Yi H."/>
        </authorList>
    </citation>
    <scope>NUCLEOTIDE SEQUENCE [LARGE SCALE GENOMIC DNA]</scope>
    <source>
        <strain evidence="1 4">LPB0072</strain>
    </source>
</reference>
<reference evidence="2 3" key="1">
    <citation type="submission" date="2016-02" db="EMBL/GenBank/DDBJ databases">
        <title>Draft genome sequence of Hydrogenophaga sp. LPB0072.</title>
        <authorList>
            <person name="Shin S.-K."/>
            <person name="Yi H."/>
        </authorList>
    </citation>
    <scope>NUCLEOTIDE SEQUENCE [LARGE SCALE GENOMIC DNA]</scope>
    <source>
        <strain evidence="2 3">LPB0072</strain>
    </source>
</reference>
<dbReference type="Proteomes" id="UP000185657">
    <property type="component" value="Unassembled WGS sequence"/>
</dbReference>
<gene>
    <name evidence="1" type="ORF">LPB072_09160</name>
    <name evidence="2" type="ORF">LPB72_18655</name>
</gene>
<protein>
    <recommendedName>
        <fullName evidence="5">Transposase zinc-ribbon domain-containing protein</fullName>
    </recommendedName>
</protein>
<evidence type="ECO:0000313" key="4">
    <source>
        <dbReference type="Proteomes" id="UP000185680"/>
    </source>
</evidence>
<proteinExistence type="predicted"/>
<evidence type="ECO:0000313" key="2">
    <source>
        <dbReference type="EMBL" id="OAD40173.1"/>
    </source>
</evidence>
<evidence type="ECO:0000313" key="3">
    <source>
        <dbReference type="Proteomes" id="UP000185657"/>
    </source>
</evidence>
<accession>A0A167H2H6</accession>
<sequence length="197" mass="22302">MSRGGWRFGAGRPTTRVRADQVQRIDLRLWARRGLLSGNRLFSWSWSRGGNPAGSINVNVENGQGVTLTYTHSSGGQREAVSLFVGLCATPCAFGGERQWFRCPCCGARGLVLYLRWGRFACRACQRVAYGSQSEDAMGRAWRKQSKLETRLDPNWRRPKGMRLRTYERLFTALLDCEERREAALCAYALRLGCFPL</sequence>
<keyword evidence="3" id="KW-1185">Reference proteome</keyword>
<dbReference type="EMBL" id="LVWD01000034">
    <property type="protein sequence ID" value="OAD40173.1"/>
    <property type="molecule type" value="Genomic_DNA"/>
</dbReference>
<dbReference type="KEGG" id="hyl:LPB072_09160"/>
<dbReference type="OrthoDB" id="5951715at2"/>
<dbReference type="Proteomes" id="UP000185680">
    <property type="component" value="Chromosome"/>
</dbReference>
<dbReference type="EMBL" id="CP017476">
    <property type="protein sequence ID" value="AOW12992.1"/>
    <property type="molecule type" value="Genomic_DNA"/>
</dbReference>
<organism evidence="1 4">
    <name type="scientific">Hydrogenophaga crassostreae</name>
    <dbReference type="NCBI Taxonomy" id="1763535"/>
    <lineage>
        <taxon>Bacteria</taxon>
        <taxon>Pseudomonadati</taxon>
        <taxon>Pseudomonadota</taxon>
        <taxon>Betaproteobacteria</taxon>
        <taxon>Burkholderiales</taxon>
        <taxon>Comamonadaceae</taxon>
        <taxon>Hydrogenophaga</taxon>
    </lineage>
</organism>
<name>A0A167H2H6_9BURK</name>
<evidence type="ECO:0008006" key="5">
    <source>
        <dbReference type="Google" id="ProtNLM"/>
    </source>
</evidence>